<name>A0A9J6G5K9_HAELO</name>
<dbReference type="VEuPathDB" id="VectorBase:HLOH_055313"/>
<dbReference type="AlphaFoldDB" id="A0A9J6G5K9"/>
<evidence type="ECO:0000313" key="3">
    <source>
        <dbReference type="EMBL" id="KAH9369969.1"/>
    </source>
</evidence>
<comment type="similarity">
    <text evidence="1">Belongs to the short-chain dehydrogenases/reductases (SDR) family.</text>
</comment>
<gene>
    <name evidence="3" type="ORF">HPB48_001846</name>
</gene>
<dbReference type="Pfam" id="PF00106">
    <property type="entry name" value="adh_short"/>
    <property type="match status" value="1"/>
</dbReference>
<reference evidence="3 4" key="1">
    <citation type="journal article" date="2020" name="Cell">
        <title>Large-Scale Comparative Analyses of Tick Genomes Elucidate Their Genetic Diversity and Vector Capacities.</title>
        <authorList>
            <consortium name="Tick Genome and Microbiome Consortium (TIGMIC)"/>
            <person name="Jia N."/>
            <person name="Wang J."/>
            <person name="Shi W."/>
            <person name="Du L."/>
            <person name="Sun Y."/>
            <person name="Zhan W."/>
            <person name="Jiang J.F."/>
            <person name="Wang Q."/>
            <person name="Zhang B."/>
            <person name="Ji P."/>
            <person name="Bell-Sakyi L."/>
            <person name="Cui X.M."/>
            <person name="Yuan T.T."/>
            <person name="Jiang B.G."/>
            <person name="Yang W.F."/>
            <person name="Lam T.T."/>
            <person name="Chang Q.C."/>
            <person name="Ding S.J."/>
            <person name="Wang X.J."/>
            <person name="Zhu J.G."/>
            <person name="Ruan X.D."/>
            <person name="Zhao L."/>
            <person name="Wei J.T."/>
            <person name="Ye R.Z."/>
            <person name="Que T.C."/>
            <person name="Du C.H."/>
            <person name="Zhou Y.H."/>
            <person name="Cheng J.X."/>
            <person name="Dai P.F."/>
            <person name="Guo W.B."/>
            <person name="Han X.H."/>
            <person name="Huang E.J."/>
            <person name="Li L.F."/>
            <person name="Wei W."/>
            <person name="Gao Y.C."/>
            <person name="Liu J.Z."/>
            <person name="Shao H.Z."/>
            <person name="Wang X."/>
            <person name="Wang C.C."/>
            <person name="Yang T.C."/>
            <person name="Huo Q.B."/>
            <person name="Li W."/>
            <person name="Chen H.Y."/>
            <person name="Chen S.E."/>
            <person name="Zhou L.G."/>
            <person name="Ni X.B."/>
            <person name="Tian J.H."/>
            <person name="Sheng Y."/>
            <person name="Liu T."/>
            <person name="Pan Y.S."/>
            <person name="Xia L.Y."/>
            <person name="Li J."/>
            <person name="Zhao F."/>
            <person name="Cao W.C."/>
        </authorList>
    </citation>
    <scope>NUCLEOTIDE SEQUENCE [LARGE SCALE GENOMIC DNA]</scope>
    <source>
        <strain evidence="3">HaeL-2018</strain>
    </source>
</reference>
<dbReference type="SUPFAM" id="SSF51735">
    <property type="entry name" value="NAD(P)-binding Rossmann-fold domains"/>
    <property type="match status" value="1"/>
</dbReference>
<evidence type="ECO:0000256" key="1">
    <source>
        <dbReference type="ARBA" id="ARBA00006484"/>
    </source>
</evidence>
<dbReference type="EMBL" id="JABSTR010000005">
    <property type="protein sequence ID" value="KAH9369969.1"/>
    <property type="molecule type" value="Genomic_DNA"/>
</dbReference>
<evidence type="ECO:0000313" key="4">
    <source>
        <dbReference type="Proteomes" id="UP000821853"/>
    </source>
</evidence>
<dbReference type="Gene3D" id="3.40.50.720">
    <property type="entry name" value="NAD(P)-binding Rossmann-like Domain"/>
    <property type="match status" value="1"/>
</dbReference>
<dbReference type="Proteomes" id="UP000821853">
    <property type="component" value="Chromosome 3"/>
</dbReference>
<dbReference type="OMA" id="GLYSKDC"/>
<protein>
    <submittedName>
        <fullName evidence="3">Uncharacterized protein</fullName>
    </submittedName>
</protein>
<proteinExistence type="inferred from homology"/>
<organism evidence="3 4">
    <name type="scientific">Haemaphysalis longicornis</name>
    <name type="common">Bush tick</name>
    <dbReference type="NCBI Taxonomy" id="44386"/>
    <lineage>
        <taxon>Eukaryota</taxon>
        <taxon>Metazoa</taxon>
        <taxon>Ecdysozoa</taxon>
        <taxon>Arthropoda</taxon>
        <taxon>Chelicerata</taxon>
        <taxon>Arachnida</taxon>
        <taxon>Acari</taxon>
        <taxon>Parasitiformes</taxon>
        <taxon>Ixodida</taxon>
        <taxon>Ixodoidea</taxon>
        <taxon>Ixodidae</taxon>
        <taxon>Haemaphysalinae</taxon>
        <taxon>Haemaphysalis</taxon>
    </lineage>
</organism>
<dbReference type="OrthoDB" id="6376685at2759"/>
<dbReference type="InterPro" id="IPR036291">
    <property type="entry name" value="NAD(P)-bd_dom_sf"/>
</dbReference>
<dbReference type="GO" id="GO:0016491">
    <property type="term" value="F:oxidoreductase activity"/>
    <property type="evidence" value="ECO:0007669"/>
    <property type="project" value="UniProtKB-KW"/>
</dbReference>
<accession>A0A9J6G5K9</accession>
<dbReference type="PANTHER" id="PTHR43180:SF66">
    <property type="entry name" value="SHORT-CHAIN DEHYDROGENASE_REDUCTASE FAMILY PROTEIN"/>
    <property type="match status" value="1"/>
</dbReference>
<evidence type="ECO:0000256" key="2">
    <source>
        <dbReference type="ARBA" id="ARBA00023002"/>
    </source>
</evidence>
<dbReference type="PANTHER" id="PTHR43180">
    <property type="entry name" value="3-OXOACYL-(ACYL-CARRIER-PROTEIN) REDUCTASE (AFU_ORTHOLOGUE AFUA_6G11210)"/>
    <property type="match status" value="1"/>
</dbReference>
<keyword evidence="4" id="KW-1185">Reference proteome</keyword>
<dbReference type="InterPro" id="IPR002347">
    <property type="entry name" value="SDR_fam"/>
</dbReference>
<keyword evidence="2" id="KW-0560">Oxidoreductase</keyword>
<sequence>MSLSGRLAVVTGGASGIGKATCHALAAQGAKVVVADINLDAATDVARSLPGGLLLKPSFRNRVITAAVQLQTLRN</sequence>
<comment type="caution">
    <text evidence="3">The sequence shown here is derived from an EMBL/GenBank/DDBJ whole genome shotgun (WGS) entry which is preliminary data.</text>
</comment>